<comment type="cofactor">
    <cofactor evidence="1">
        <name>[4Fe-4S] cluster</name>
        <dbReference type="ChEBI" id="CHEBI:49883"/>
    </cofactor>
</comment>
<dbReference type="EC" id="2.3.1.311" evidence="14"/>
<dbReference type="SMART" id="SM00729">
    <property type="entry name" value="Elp3"/>
    <property type="match status" value="1"/>
</dbReference>
<dbReference type="Pfam" id="PF16199">
    <property type="entry name" value="Radical_SAM_C"/>
    <property type="match status" value="1"/>
</dbReference>
<dbReference type="InterPro" id="IPR058240">
    <property type="entry name" value="rSAM_sf"/>
</dbReference>
<evidence type="ECO:0000256" key="12">
    <source>
        <dbReference type="ARBA" id="ARBA00023014"/>
    </source>
</evidence>
<dbReference type="PANTHER" id="PTHR11135">
    <property type="entry name" value="HISTONE ACETYLTRANSFERASE-RELATED"/>
    <property type="match status" value="1"/>
</dbReference>
<dbReference type="InterPro" id="IPR039661">
    <property type="entry name" value="ELP3"/>
</dbReference>
<keyword evidence="9" id="KW-0479">Metal-binding</keyword>
<comment type="similarity">
    <text evidence="3">Belongs to the ELP3 family.</text>
</comment>
<dbReference type="GO" id="GO:0000049">
    <property type="term" value="F:tRNA binding"/>
    <property type="evidence" value="ECO:0007669"/>
    <property type="project" value="UniProtKB-KW"/>
</dbReference>
<evidence type="ECO:0000256" key="13">
    <source>
        <dbReference type="ARBA" id="ARBA00023315"/>
    </source>
</evidence>
<dbReference type="GO" id="GO:0046872">
    <property type="term" value="F:metal ion binding"/>
    <property type="evidence" value="ECO:0007669"/>
    <property type="project" value="UniProtKB-KW"/>
</dbReference>
<dbReference type="InterPro" id="IPR013785">
    <property type="entry name" value="Aldolase_TIM"/>
</dbReference>
<comment type="catalytic activity">
    <reaction evidence="15">
        <text>uridine(34) in tRNA + acetyl-CoA + S-adenosyl-L-methionine + H2O = 5-(carboxymethyl)uridine(34) in tRNA + 5'-deoxyadenosine + L-methionine + CoA + 2 H(+)</text>
        <dbReference type="Rhea" id="RHEA:61020"/>
        <dbReference type="Rhea" id="RHEA-COMP:10407"/>
        <dbReference type="Rhea" id="RHEA-COMP:11727"/>
        <dbReference type="ChEBI" id="CHEBI:15377"/>
        <dbReference type="ChEBI" id="CHEBI:15378"/>
        <dbReference type="ChEBI" id="CHEBI:17319"/>
        <dbReference type="ChEBI" id="CHEBI:57287"/>
        <dbReference type="ChEBI" id="CHEBI:57288"/>
        <dbReference type="ChEBI" id="CHEBI:57844"/>
        <dbReference type="ChEBI" id="CHEBI:59789"/>
        <dbReference type="ChEBI" id="CHEBI:65315"/>
        <dbReference type="ChEBI" id="CHEBI:74882"/>
        <dbReference type="EC" id="2.3.1.311"/>
    </reaction>
    <physiologicalReaction direction="left-to-right" evidence="15">
        <dbReference type="Rhea" id="RHEA:61021"/>
    </physiologicalReaction>
</comment>
<evidence type="ECO:0000313" key="17">
    <source>
        <dbReference type="EMBL" id="OGZ17636.1"/>
    </source>
</evidence>
<gene>
    <name evidence="17" type="ORF">A2V72_01540</name>
</gene>
<evidence type="ECO:0000256" key="14">
    <source>
        <dbReference type="ARBA" id="ARBA00044771"/>
    </source>
</evidence>
<evidence type="ECO:0000256" key="9">
    <source>
        <dbReference type="ARBA" id="ARBA00022723"/>
    </source>
</evidence>
<dbReference type="CDD" id="cd01335">
    <property type="entry name" value="Radical_SAM"/>
    <property type="match status" value="1"/>
</dbReference>
<dbReference type="Pfam" id="PF04055">
    <property type="entry name" value="Radical_SAM"/>
    <property type="match status" value="1"/>
</dbReference>
<proteinExistence type="inferred from homology"/>
<accession>A0A1G2DVQ8</accession>
<feature type="non-terminal residue" evidence="17">
    <location>
        <position position="1"/>
    </location>
</feature>
<dbReference type="InterPro" id="IPR006638">
    <property type="entry name" value="Elp3/MiaA/NifB-like_rSAM"/>
</dbReference>
<evidence type="ECO:0000256" key="6">
    <source>
        <dbReference type="ARBA" id="ARBA00022679"/>
    </source>
</evidence>
<sequence length="406" mass="47288">IGGTWSFYPRKYQKWFVLRCFQACNKHKASQISNFQFPISKQIPNPKFQKSKFLEKEQKKNERAKHRIIGITIETRPDFINIKEIKRLRELGVTRVELGVQSIYDDVLKLNKRGHLIKETIKATKLLKDAGFKVSYQIMPNLPGSSFKKDIEMFKKLFSSPDFQPDLLKIYPLDLVKQAPLYKWYKQKKFKPYSKRKLIKLLLEIKKQIPYYVRIERIIRDIPAEDIIAGGVKTSNLREIVQENLTKLSYKCKCIRCREVKDLPSPRLRQGKEITLFRQEYEASGGKEIFLSFENKNRTKLYALLRLRVSGEDGPSRILPVLKNSAIIREIHTYGQMIQISESIGPSSALAAQHKGLGKKLMEQAEKIAKQEFDLNKISVIAGIGVRGYYRKLGYHLENTYMVKKI</sequence>
<dbReference type="GO" id="GO:0005737">
    <property type="term" value="C:cytoplasm"/>
    <property type="evidence" value="ECO:0007669"/>
    <property type="project" value="TreeGrafter"/>
</dbReference>
<dbReference type="SUPFAM" id="SSF55729">
    <property type="entry name" value="Acyl-CoA N-acyltransferases (Nat)"/>
    <property type="match status" value="1"/>
</dbReference>
<keyword evidence="13" id="KW-0012">Acyltransferase</keyword>
<dbReference type="InterPro" id="IPR000182">
    <property type="entry name" value="GNAT_dom"/>
</dbReference>
<dbReference type="InterPro" id="IPR007197">
    <property type="entry name" value="rSAM"/>
</dbReference>
<dbReference type="SUPFAM" id="SSF102114">
    <property type="entry name" value="Radical SAM enzymes"/>
    <property type="match status" value="1"/>
</dbReference>
<reference evidence="17 18" key="1">
    <citation type="journal article" date="2016" name="Nat. Commun.">
        <title>Thousands of microbial genomes shed light on interconnected biogeochemical processes in an aquifer system.</title>
        <authorList>
            <person name="Anantharaman K."/>
            <person name="Brown C.T."/>
            <person name="Hug L.A."/>
            <person name="Sharon I."/>
            <person name="Castelle C.J."/>
            <person name="Probst A.J."/>
            <person name="Thomas B.C."/>
            <person name="Singh A."/>
            <person name="Wilkins M.J."/>
            <person name="Karaoz U."/>
            <person name="Brodie E.L."/>
            <person name="Williams K.H."/>
            <person name="Hubbard S.S."/>
            <person name="Banfield J.F."/>
        </authorList>
    </citation>
    <scope>NUCLEOTIDE SEQUENCE [LARGE SCALE GENOMIC DNA]</scope>
</reference>
<evidence type="ECO:0000256" key="3">
    <source>
        <dbReference type="ARBA" id="ARBA00005494"/>
    </source>
</evidence>
<dbReference type="GO" id="GO:0033588">
    <property type="term" value="C:elongator holoenzyme complex"/>
    <property type="evidence" value="ECO:0007669"/>
    <property type="project" value="TreeGrafter"/>
</dbReference>
<evidence type="ECO:0000256" key="15">
    <source>
        <dbReference type="ARBA" id="ARBA00047372"/>
    </source>
</evidence>
<dbReference type="GO" id="GO:0106261">
    <property type="term" value="F:tRNA uridine(34) acetyltransferase activity"/>
    <property type="evidence" value="ECO:0007669"/>
    <property type="project" value="UniProtKB-EC"/>
</dbReference>
<evidence type="ECO:0000256" key="8">
    <source>
        <dbReference type="ARBA" id="ARBA00022694"/>
    </source>
</evidence>
<dbReference type="Pfam" id="PF00583">
    <property type="entry name" value="Acetyltransf_1"/>
    <property type="match status" value="1"/>
</dbReference>
<dbReference type="Proteomes" id="UP000178893">
    <property type="component" value="Unassembled WGS sequence"/>
</dbReference>
<evidence type="ECO:0000256" key="1">
    <source>
        <dbReference type="ARBA" id="ARBA00001966"/>
    </source>
</evidence>
<dbReference type="Gene3D" id="3.40.630.30">
    <property type="match status" value="1"/>
</dbReference>
<keyword evidence="6" id="KW-0808">Transferase</keyword>
<comment type="pathway">
    <text evidence="2">tRNA modification.</text>
</comment>
<name>A0A1G2DVQ8_9BACT</name>
<keyword evidence="12" id="KW-0411">Iron-sulfur</keyword>
<keyword evidence="5" id="KW-0820">tRNA-binding</keyword>
<dbReference type="EMBL" id="MHLW01000030">
    <property type="protein sequence ID" value="OGZ17636.1"/>
    <property type="molecule type" value="Genomic_DNA"/>
</dbReference>
<evidence type="ECO:0000256" key="11">
    <source>
        <dbReference type="ARBA" id="ARBA00023004"/>
    </source>
</evidence>
<keyword evidence="7" id="KW-0949">S-adenosyl-L-methionine</keyword>
<keyword evidence="11" id="KW-0408">Iron</keyword>
<evidence type="ECO:0000313" key="18">
    <source>
        <dbReference type="Proteomes" id="UP000178893"/>
    </source>
</evidence>
<dbReference type="AlphaFoldDB" id="A0A1G2DVQ8"/>
<organism evidence="17 18">
    <name type="scientific">Candidatus Nealsonbacteria bacterium RBG_13_37_56</name>
    <dbReference type="NCBI Taxonomy" id="1801661"/>
    <lineage>
        <taxon>Bacteria</taxon>
        <taxon>Candidatus Nealsoniibacteriota</taxon>
    </lineage>
</organism>
<dbReference type="GO" id="GO:0051539">
    <property type="term" value="F:4 iron, 4 sulfur cluster binding"/>
    <property type="evidence" value="ECO:0007669"/>
    <property type="project" value="UniProtKB-KW"/>
</dbReference>
<dbReference type="InterPro" id="IPR032432">
    <property type="entry name" value="Radical_SAM_C"/>
</dbReference>
<evidence type="ECO:0000256" key="10">
    <source>
        <dbReference type="ARBA" id="ARBA00022884"/>
    </source>
</evidence>
<dbReference type="InterPro" id="IPR034687">
    <property type="entry name" value="ELP3-like"/>
</dbReference>
<keyword evidence="8" id="KW-0819">tRNA processing</keyword>
<dbReference type="NCBIfam" id="TIGR01211">
    <property type="entry name" value="ELP3"/>
    <property type="match status" value="1"/>
</dbReference>
<evidence type="ECO:0000259" key="16">
    <source>
        <dbReference type="SMART" id="SM00729"/>
    </source>
</evidence>
<keyword evidence="10" id="KW-0694">RNA-binding</keyword>
<keyword evidence="4" id="KW-0004">4Fe-4S</keyword>
<dbReference type="InterPro" id="IPR016181">
    <property type="entry name" value="Acyl_CoA_acyltransferase"/>
</dbReference>
<evidence type="ECO:0000256" key="5">
    <source>
        <dbReference type="ARBA" id="ARBA00022555"/>
    </source>
</evidence>
<dbReference type="GO" id="GO:0002926">
    <property type="term" value="P:tRNA wobble base 5-methoxycarbonylmethyl-2-thiouridinylation"/>
    <property type="evidence" value="ECO:0007669"/>
    <property type="project" value="TreeGrafter"/>
</dbReference>
<feature type="domain" description="Elp3/MiaA/NifB-like radical SAM core" evidence="16">
    <location>
        <begin position="14"/>
        <end position="204"/>
    </location>
</feature>
<dbReference type="Gene3D" id="3.20.20.70">
    <property type="entry name" value="Aldolase class I"/>
    <property type="match status" value="1"/>
</dbReference>
<evidence type="ECO:0000256" key="2">
    <source>
        <dbReference type="ARBA" id="ARBA00005217"/>
    </source>
</evidence>
<evidence type="ECO:0000256" key="4">
    <source>
        <dbReference type="ARBA" id="ARBA00022485"/>
    </source>
</evidence>
<comment type="caution">
    <text evidence="17">The sequence shown here is derived from an EMBL/GenBank/DDBJ whole genome shotgun (WGS) entry which is preliminary data.</text>
</comment>
<evidence type="ECO:0000256" key="7">
    <source>
        <dbReference type="ARBA" id="ARBA00022691"/>
    </source>
</evidence>
<dbReference type="PANTHER" id="PTHR11135:SF2">
    <property type="entry name" value="ELONGATOR COMPLEX PROTEIN 3"/>
    <property type="match status" value="1"/>
</dbReference>
<protein>
    <recommendedName>
        <fullName evidence="14">tRNA carboxymethyluridine synthase</fullName>
        <ecNumber evidence="14">2.3.1.311</ecNumber>
    </recommendedName>
</protein>